<sequence>MAFIREWLMRCCEEILVRLYAKESGFAFTVEAGDVYWCEMPISKQQLLLVPPGHRVRPFVIVDKCKGGFYGYACTSGDKNLKRFYFIDKKQYGMRKSSYVMIDKKIEIPYGKMRSYYYHLKEEDYLQMLAMTKREEILSLPEELGIGSIVQSEKRLFYIYQVKKRYFLAHELLLEKPLHGAARIVACKQGRYYIDFFSEKRFKVDAKLEKVMQLSRKDCKKLEQEKSSL</sequence>
<dbReference type="EMBL" id="JANGCH010000010">
    <property type="protein sequence ID" value="MCQ5122160.1"/>
    <property type="molecule type" value="Genomic_DNA"/>
</dbReference>
<reference evidence="1 2" key="1">
    <citation type="submission" date="2022-06" db="EMBL/GenBank/DDBJ databases">
        <title>Isolation of gut microbiota from human fecal samples.</title>
        <authorList>
            <person name="Pamer E.G."/>
            <person name="Barat B."/>
            <person name="Waligurski E."/>
            <person name="Medina S."/>
            <person name="Paddock L."/>
            <person name="Mostad J."/>
        </authorList>
    </citation>
    <scope>NUCLEOTIDE SEQUENCE [LARGE SCALE GENOMIC DNA]</scope>
    <source>
        <strain evidence="1 2">DFI.6.1</strain>
    </source>
</reference>
<dbReference type="RefSeq" id="WP_178200345.1">
    <property type="nucleotide sequence ID" value="NZ_CANTYB010000033.1"/>
</dbReference>
<comment type="caution">
    <text evidence="1">The sequence shown here is derived from an EMBL/GenBank/DDBJ whole genome shotgun (WGS) entry which is preliminary data.</text>
</comment>
<gene>
    <name evidence="1" type="ORF">NE663_07800</name>
</gene>
<dbReference type="SUPFAM" id="SSF50118">
    <property type="entry name" value="Cell growth inhibitor/plasmid maintenance toxic component"/>
    <property type="match status" value="1"/>
</dbReference>
<organism evidence="1 2">
    <name type="scientific">Massilicoli timonensis</name>
    <dbReference type="NCBI Taxonomy" id="2015901"/>
    <lineage>
        <taxon>Bacteria</taxon>
        <taxon>Bacillati</taxon>
        <taxon>Bacillota</taxon>
        <taxon>Erysipelotrichia</taxon>
        <taxon>Erysipelotrichales</taxon>
        <taxon>Erysipelotrichaceae</taxon>
        <taxon>Massilicoli</taxon>
    </lineage>
</organism>
<accession>A0ABT1SM46</accession>
<protein>
    <submittedName>
        <fullName evidence="1">Uncharacterized protein</fullName>
    </submittedName>
</protein>
<evidence type="ECO:0000313" key="1">
    <source>
        <dbReference type="EMBL" id="MCQ5122160.1"/>
    </source>
</evidence>
<keyword evidence="2" id="KW-1185">Reference proteome</keyword>
<proteinExistence type="predicted"/>
<dbReference type="Proteomes" id="UP001524435">
    <property type="component" value="Unassembled WGS sequence"/>
</dbReference>
<evidence type="ECO:0000313" key="2">
    <source>
        <dbReference type="Proteomes" id="UP001524435"/>
    </source>
</evidence>
<name>A0ABT1SM46_9FIRM</name>